<evidence type="ECO:0000313" key="2">
    <source>
        <dbReference type="EMBL" id="DAF61864.1"/>
    </source>
</evidence>
<feature type="compositionally biased region" description="Polar residues" evidence="1">
    <location>
        <begin position="92"/>
        <end position="108"/>
    </location>
</feature>
<evidence type="ECO:0000256" key="1">
    <source>
        <dbReference type="SAM" id="MobiDB-lite"/>
    </source>
</evidence>
<proteinExistence type="predicted"/>
<sequence length="169" mass="18761">MRACRVRARALIARASITLYSIAPRTNVQPTASPCRPALPATMQHHASQASTSQQLLTAHHNNRAGKVFPAPLCSDGNTRQNLHQPPLHTNGKPQQAGRVTQKTAKSSETCKKKRINLQKQADVVYIIGHNVNNIHPKMQESCQNERPPPILQDQDAPKIGERTKHFHL</sequence>
<accession>A0A8S5TFE5</accession>
<feature type="compositionally biased region" description="Basic and acidic residues" evidence="1">
    <location>
        <begin position="156"/>
        <end position="169"/>
    </location>
</feature>
<reference evidence="2" key="1">
    <citation type="journal article" date="2021" name="Proc. Natl. Acad. Sci. U.S.A.">
        <title>A Catalog of Tens of Thousands of Viruses from Human Metagenomes Reveals Hidden Associations with Chronic Diseases.</title>
        <authorList>
            <person name="Tisza M.J."/>
            <person name="Buck C.B."/>
        </authorList>
    </citation>
    <scope>NUCLEOTIDE SEQUENCE</scope>
    <source>
        <strain evidence="2">CtbgC51</strain>
    </source>
</reference>
<feature type="region of interest" description="Disordered" evidence="1">
    <location>
        <begin position="140"/>
        <end position="169"/>
    </location>
</feature>
<protein>
    <submittedName>
        <fullName evidence="2">Uncharacterized protein</fullName>
    </submittedName>
</protein>
<organism evidence="2">
    <name type="scientific">Siphoviridae sp. ctbgC51</name>
    <dbReference type="NCBI Taxonomy" id="2827901"/>
    <lineage>
        <taxon>Viruses</taxon>
        <taxon>Duplodnaviria</taxon>
        <taxon>Heunggongvirae</taxon>
        <taxon>Uroviricota</taxon>
        <taxon>Caudoviricetes</taxon>
    </lineage>
</organism>
<dbReference type="EMBL" id="BK032817">
    <property type="protein sequence ID" value="DAF61864.1"/>
    <property type="molecule type" value="Genomic_DNA"/>
</dbReference>
<name>A0A8S5TFE5_9CAUD</name>
<feature type="region of interest" description="Disordered" evidence="1">
    <location>
        <begin position="77"/>
        <end position="110"/>
    </location>
</feature>